<dbReference type="InterPro" id="IPR046288">
    <property type="entry name" value="DUF6325"/>
</dbReference>
<dbReference type="RefSeq" id="WP_378069631.1">
    <property type="nucleotide sequence ID" value="NZ_JBHSBL010000019.1"/>
</dbReference>
<organism evidence="1 2">
    <name type="scientific">Actinoplanes subglobosus</name>
    <dbReference type="NCBI Taxonomy" id="1547892"/>
    <lineage>
        <taxon>Bacteria</taxon>
        <taxon>Bacillati</taxon>
        <taxon>Actinomycetota</taxon>
        <taxon>Actinomycetes</taxon>
        <taxon>Micromonosporales</taxon>
        <taxon>Micromonosporaceae</taxon>
        <taxon>Actinoplanes</taxon>
    </lineage>
</organism>
<proteinExistence type="predicted"/>
<keyword evidence="2" id="KW-1185">Reference proteome</keyword>
<comment type="caution">
    <text evidence="1">The sequence shown here is derived from an EMBL/GenBank/DDBJ whole genome shotgun (WGS) entry which is preliminary data.</text>
</comment>
<evidence type="ECO:0000313" key="1">
    <source>
        <dbReference type="EMBL" id="MFC4068743.1"/>
    </source>
</evidence>
<gene>
    <name evidence="1" type="ORF">ACFO0C_27760</name>
</gene>
<reference evidence="2" key="1">
    <citation type="journal article" date="2019" name="Int. J. Syst. Evol. Microbiol.">
        <title>The Global Catalogue of Microorganisms (GCM) 10K type strain sequencing project: providing services to taxonomists for standard genome sequencing and annotation.</title>
        <authorList>
            <consortium name="The Broad Institute Genomics Platform"/>
            <consortium name="The Broad Institute Genome Sequencing Center for Infectious Disease"/>
            <person name="Wu L."/>
            <person name="Ma J."/>
        </authorList>
    </citation>
    <scope>NUCLEOTIDE SEQUENCE [LARGE SCALE GENOMIC DNA]</scope>
    <source>
        <strain evidence="2">TBRC 5832</strain>
    </source>
</reference>
<protein>
    <submittedName>
        <fullName evidence="1">DUF6325 family protein</fullName>
    </submittedName>
</protein>
<sequence length="151" mass="15895">MELQEMGPVDYLCVEFPDGSLNGSAFPLLVDLVDRGIIRILDILFVRKERDGTVTVLDARDVELAGLGVFHGAASGILGGDDVRQAGTVLETGSAAVVMVYENAWAAPLAIRLRRNGAHLVAGGRIPVQALIQALDETETEAEIASAAGGR</sequence>
<name>A0ABV8J2A3_9ACTN</name>
<evidence type="ECO:0000313" key="2">
    <source>
        <dbReference type="Proteomes" id="UP001595867"/>
    </source>
</evidence>
<accession>A0ABV8J2A3</accession>
<dbReference type="Proteomes" id="UP001595867">
    <property type="component" value="Unassembled WGS sequence"/>
</dbReference>
<dbReference type="EMBL" id="JBHSBL010000019">
    <property type="protein sequence ID" value="MFC4068743.1"/>
    <property type="molecule type" value="Genomic_DNA"/>
</dbReference>
<dbReference type="Pfam" id="PF19850">
    <property type="entry name" value="DUF6325"/>
    <property type="match status" value="1"/>
</dbReference>